<organism evidence="7 8">
    <name type="scientific">Meloidogyne graminicola</name>
    <dbReference type="NCBI Taxonomy" id="189291"/>
    <lineage>
        <taxon>Eukaryota</taxon>
        <taxon>Metazoa</taxon>
        <taxon>Ecdysozoa</taxon>
        <taxon>Nematoda</taxon>
        <taxon>Chromadorea</taxon>
        <taxon>Rhabditida</taxon>
        <taxon>Tylenchina</taxon>
        <taxon>Tylenchomorpha</taxon>
        <taxon>Tylenchoidea</taxon>
        <taxon>Meloidogynidae</taxon>
        <taxon>Meloidogyninae</taxon>
        <taxon>Meloidogyne</taxon>
    </lineage>
</organism>
<proteinExistence type="predicted"/>
<dbReference type="OrthoDB" id="5864054at2759"/>
<dbReference type="Proteomes" id="UP000605970">
    <property type="component" value="Unassembled WGS sequence"/>
</dbReference>
<evidence type="ECO:0000256" key="1">
    <source>
        <dbReference type="ARBA" id="ARBA00004370"/>
    </source>
</evidence>
<dbReference type="GO" id="GO:0005886">
    <property type="term" value="C:plasma membrane"/>
    <property type="evidence" value="ECO:0007669"/>
    <property type="project" value="TreeGrafter"/>
</dbReference>
<evidence type="ECO:0000313" key="8">
    <source>
        <dbReference type="Proteomes" id="UP000605970"/>
    </source>
</evidence>
<dbReference type="EMBL" id="JABEBT010000104">
    <property type="protein sequence ID" value="KAF7632385.1"/>
    <property type="molecule type" value="Genomic_DNA"/>
</dbReference>
<dbReference type="GO" id="GO:0008528">
    <property type="term" value="F:G protein-coupled peptide receptor activity"/>
    <property type="evidence" value="ECO:0007669"/>
    <property type="project" value="InterPro"/>
</dbReference>
<feature type="transmembrane region" description="Helical" evidence="5">
    <location>
        <begin position="75"/>
        <end position="95"/>
    </location>
</feature>
<dbReference type="InterPro" id="IPR019427">
    <property type="entry name" value="7TM_GPCR_serpentine_rcpt_Srw"/>
</dbReference>
<gene>
    <name evidence="7" type="ORF">Mgra_00008234</name>
</gene>
<feature type="transmembrane region" description="Helical" evidence="5">
    <location>
        <begin position="38"/>
        <end position="63"/>
    </location>
</feature>
<dbReference type="InterPro" id="IPR017452">
    <property type="entry name" value="GPCR_Rhodpsn_7TM"/>
</dbReference>
<evidence type="ECO:0000256" key="4">
    <source>
        <dbReference type="ARBA" id="ARBA00023136"/>
    </source>
</evidence>
<feature type="domain" description="G-protein coupled receptors family 1 profile" evidence="6">
    <location>
        <begin position="54"/>
        <end position="266"/>
    </location>
</feature>
<comment type="subcellular location">
    <subcellularLocation>
        <location evidence="1">Membrane</location>
    </subcellularLocation>
</comment>
<comment type="caution">
    <text evidence="7">The sequence shown here is derived from an EMBL/GenBank/DDBJ whole genome shotgun (WGS) entry which is preliminary data.</text>
</comment>
<protein>
    <submittedName>
        <fullName evidence="7">G_PROTEIN_RECEP_F1_2 domain-containing protein</fullName>
    </submittedName>
</protein>
<dbReference type="SUPFAM" id="SSF81321">
    <property type="entry name" value="Family A G protein-coupled receptor-like"/>
    <property type="match status" value="1"/>
</dbReference>
<feature type="transmembrane region" description="Helical" evidence="5">
    <location>
        <begin position="156"/>
        <end position="175"/>
    </location>
</feature>
<evidence type="ECO:0000256" key="2">
    <source>
        <dbReference type="ARBA" id="ARBA00022692"/>
    </source>
</evidence>
<evidence type="ECO:0000256" key="5">
    <source>
        <dbReference type="SAM" id="Phobius"/>
    </source>
</evidence>
<keyword evidence="4 5" id="KW-0472">Membrane</keyword>
<evidence type="ECO:0000256" key="3">
    <source>
        <dbReference type="ARBA" id="ARBA00022989"/>
    </source>
</evidence>
<keyword evidence="8" id="KW-1185">Reference proteome</keyword>
<dbReference type="Gene3D" id="1.20.1070.10">
    <property type="entry name" value="Rhodopsin 7-helix transmembrane proteins"/>
    <property type="match status" value="1"/>
</dbReference>
<keyword evidence="3 5" id="KW-1133">Transmembrane helix</keyword>
<keyword evidence="2 5" id="KW-0812">Transmembrane</keyword>
<dbReference type="AlphaFoldDB" id="A0A8S9ZGI4"/>
<dbReference type="PANTHER" id="PTHR46273">
    <property type="entry name" value="MYOSUPPRESSIN RECEPTOR 1, ISOFORM B-RELATED"/>
    <property type="match status" value="1"/>
</dbReference>
<name>A0A8S9ZGI4_9BILA</name>
<dbReference type="Pfam" id="PF10324">
    <property type="entry name" value="7TM_GPCR_Srw"/>
    <property type="match status" value="2"/>
</dbReference>
<dbReference type="PROSITE" id="PS50262">
    <property type="entry name" value="G_PROTEIN_RECEP_F1_2"/>
    <property type="match status" value="1"/>
</dbReference>
<dbReference type="PANTHER" id="PTHR46273:SF4">
    <property type="entry name" value="AT19640P"/>
    <property type="match status" value="1"/>
</dbReference>
<evidence type="ECO:0000313" key="7">
    <source>
        <dbReference type="EMBL" id="KAF7632385.1"/>
    </source>
</evidence>
<reference evidence="7" key="1">
    <citation type="journal article" date="2020" name="Ecol. Evol.">
        <title>Genome structure and content of the rice root-knot nematode (Meloidogyne graminicola).</title>
        <authorList>
            <person name="Phan N.T."/>
            <person name="Danchin E.G.J."/>
            <person name="Klopp C."/>
            <person name="Perfus-Barbeoch L."/>
            <person name="Kozlowski D.K."/>
            <person name="Koutsovoulos G.D."/>
            <person name="Lopez-Roques C."/>
            <person name="Bouchez O."/>
            <person name="Zahm M."/>
            <person name="Besnard G."/>
            <person name="Bellafiore S."/>
        </authorList>
    </citation>
    <scope>NUCLEOTIDE SEQUENCE</scope>
    <source>
        <strain evidence="7">VN-18</strain>
    </source>
</reference>
<sequence>MDVLTICESDPELFDRNSTTQLTVIQYSSTIAGLYNLFVHPFLCLLLCPLGVIANLVHILVLTRQKMRKCAINNCLIGIAICDICTMTSYLVYIIRFEIWIRVSKIKTISDFNLLILFKELLDHFWAKYLHLHATSSICLHTITLYMCVTMAVLRWRVMMTLLVTILCIPTYLVHEVINFGSEVFSVDISDWARSNNCRYFKLNLFIIGIAIPCFLLLWFTLALMRRLRENNTKRALLLRDQNKKKLKYDRTTLTLIIVLGVFLVY</sequence>
<evidence type="ECO:0000259" key="6">
    <source>
        <dbReference type="PROSITE" id="PS50262"/>
    </source>
</evidence>
<dbReference type="InterPro" id="IPR053219">
    <property type="entry name" value="GPCR_Dmsr-1"/>
</dbReference>
<feature type="transmembrane region" description="Helical" evidence="5">
    <location>
        <begin position="129"/>
        <end position="149"/>
    </location>
</feature>
<accession>A0A8S9ZGI4</accession>
<feature type="transmembrane region" description="Helical" evidence="5">
    <location>
        <begin position="205"/>
        <end position="228"/>
    </location>
</feature>